<gene>
    <name evidence="1" type="ORF">UX80_C0012G0004</name>
</gene>
<evidence type="ECO:0000313" key="1">
    <source>
        <dbReference type="EMBL" id="KKU57597.1"/>
    </source>
</evidence>
<sequence>MQMIRTTIPLPVDIHQEWRMEALLKKMTLGELILEKTGTKKKRSSKMDVDGQIRKDFAFFDKVGRSGLAIDAVAAVREDRNRDNA</sequence>
<protein>
    <submittedName>
        <fullName evidence="1">Uncharacterized protein</fullName>
    </submittedName>
</protein>
<evidence type="ECO:0000313" key="2">
    <source>
        <dbReference type="Proteomes" id="UP000034307"/>
    </source>
</evidence>
<name>A0A0G1RKK9_9BACT</name>
<dbReference type="AlphaFoldDB" id="A0A0G1RKK9"/>
<dbReference type="Proteomes" id="UP000034307">
    <property type="component" value="Unassembled WGS sequence"/>
</dbReference>
<organism evidence="1 2">
    <name type="scientific">Candidatus Amesbacteria bacterium GW2011_GWA2_47_11b</name>
    <dbReference type="NCBI Taxonomy" id="1618358"/>
    <lineage>
        <taxon>Bacteria</taxon>
        <taxon>Candidatus Amesiibacteriota</taxon>
    </lineage>
</organism>
<proteinExistence type="predicted"/>
<reference evidence="1 2" key="1">
    <citation type="journal article" date="2015" name="Nature">
        <title>rRNA introns, odd ribosomes, and small enigmatic genomes across a large radiation of phyla.</title>
        <authorList>
            <person name="Brown C.T."/>
            <person name="Hug L.A."/>
            <person name="Thomas B.C."/>
            <person name="Sharon I."/>
            <person name="Castelle C.J."/>
            <person name="Singh A."/>
            <person name="Wilkins M.J."/>
            <person name="Williams K.H."/>
            <person name="Banfield J.F."/>
        </authorList>
    </citation>
    <scope>NUCLEOTIDE SEQUENCE [LARGE SCALE GENOMIC DNA]</scope>
</reference>
<dbReference type="EMBL" id="LCNO01000012">
    <property type="protein sequence ID" value="KKU57597.1"/>
    <property type="molecule type" value="Genomic_DNA"/>
</dbReference>
<comment type="caution">
    <text evidence="1">The sequence shown here is derived from an EMBL/GenBank/DDBJ whole genome shotgun (WGS) entry which is preliminary data.</text>
</comment>
<accession>A0A0G1RKK9</accession>
<dbReference type="STRING" id="1618358.UX80_C0012G0004"/>